<dbReference type="Proteomes" id="UP001428817">
    <property type="component" value="Unassembled WGS sequence"/>
</dbReference>
<gene>
    <name evidence="2" type="ORF">GCM10023321_57220</name>
</gene>
<organism evidence="2 3">
    <name type="scientific">Pseudonocardia eucalypti</name>
    <dbReference type="NCBI Taxonomy" id="648755"/>
    <lineage>
        <taxon>Bacteria</taxon>
        <taxon>Bacillati</taxon>
        <taxon>Actinomycetota</taxon>
        <taxon>Actinomycetes</taxon>
        <taxon>Pseudonocardiales</taxon>
        <taxon>Pseudonocardiaceae</taxon>
        <taxon>Pseudonocardia</taxon>
    </lineage>
</organism>
<dbReference type="InterPro" id="IPR046250">
    <property type="entry name" value="DUF6283"/>
</dbReference>
<evidence type="ECO:0000313" key="2">
    <source>
        <dbReference type="EMBL" id="GAA5166222.1"/>
    </source>
</evidence>
<proteinExistence type="predicted"/>
<evidence type="ECO:0000313" key="3">
    <source>
        <dbReference type="Proteomes" id="UP001428817"/>
    </source>
</evidence>
<comment type="caution">
    <text evidence="2">The sequence shown here is derived from an EMBL/GenBank/DDBJ whole genome shotgun (WGS) entry which is preliminary data.</text>
</comment>
<dbReference type="RefSeq" id="WP_221497705.1">
    <property type="nucleotide sequence ID" value="NZ_BAABJP010000032.1"/>
</dbReference>
<protein>
    <submittedName>
        <fullName evidence="2">Uncharacterized protein</fullName>
    </submittedName>
</protein>
<reference evidence="3" key="1">
    <citation type="journal article" date="2019" name="Int. J. Syst. Evol. Microbiol.">
        <title>The Global Catalogue of Microorganisms (GCM) 10K type strain sequencing project: providing services to taxonomists for standard genome sequencing and annotation.</title>
        <authorList>
            <consortium name="The Broad Institute Genomics Platform"/>
            <consortium name="The Broad Institute Genome Sequencing Center for Infectious Disease"/>
            <person name="Wu L."/>
            <person name="Ma J."/>
        </authorList>
    </citation>
    <scope>NUCLEOTIDE SEQUENCE [LARGE SCALE GENOMIC DNA]</scope>
    <source>
        <strain evidence="3">JCM 18303</strain>
    </source>
</reference>
<feature type="region of interest" description="Disordered" evidence="1">
    <location>
        <begin position="119"/>
        <end position="156"/>
    </location>
</feature>
<dbReference type="EMBL" id="BAABJP010000032">
    <property type="protein sequence ID" value="GAA5166222.1"/>
    <property type="molecule type" value="Genomic_DNA"/>
</dbReference>
<sequence>MSAPLEHRRYPCQQCPWRRDADLADFTDADFIKLGAANGRPGAEASLDGPMMSCHLDQPGTAHAMRLCGGWLATVGHDHLAVRFHVLTGKLPADVLAPGEDWPALYADLDEMLAHRPTHRPCRRAPDEQTESQPASPPECRTSAGVHDGGTNVEEG</sequence>
<keyword evidence="3" id="KW-1185">Reference proteome</keyword>
<dbReference type="Pfam" id="PF19800">
    <property type="entry name" value="DUF6283"/>
    <property type="match status" value="1"/>
</dbReference>
<accession>A0ABP9QRA6</accession>
<evidence type="ECO:0000256" key="1">
    <source>
        <dbReference type="SAM" id="MobiDB-lite"/>
    </source>
</evidence>
<name>A0ABP9QRA6_9PSEU</name>